<accession>G2QE00</accession>
<dbReference type="OMA" id="TWTINID"/>
<dbReference type="EMBL" id="CP003004">
    <property type="protein sequence ID" value="AEO58409.1"/>
    <property type="molecule type" value="Genomic_DNA"/>
</dbReference>
<dbReference type="Pfam" id="PF05199">
    <property type="entry name" value="GMC_oxred_C"/>
    <property type="match status" value="1"/>
</dbReference>
<evidence type="ECO:0000256" key="2">
    <source>
        <dbReference type="ARBA" id="ARBA00023180"/>
    </source>
</evidence>
<sequence length="371" mass="40067">MLPFVIKSSTLAPPDWEKRGAPNATFVFDRTVFYVHSSSYGPLQVSYYSKRVHPTNTSFAEALRTIDLRPSRSGFNGGLLSGSAYTTETIHPASATRSSSHTSYLTCAIQNIQLKVYNMALASKILFRGDKETGVTVSTEGTSLYTLTATKEVVLFAGMFHSPQLLMLSGVGPRPLLDSLRIPVISDLPGVGQHLQDPIFISVQSGVKTPSLASELADPNRLGPNLTAYINKKAGPYSSAGGYIAFEKLPAASRAVFSARTRDGSPTLRTPSSWKVVPEVTPGRSVETDEQILDYIQNKAMQMWHASATDAMGNDPANGTVVDWRAKVFGVDGLRVVDASALPFALPGHPQVTIYAFAEEIAALILEDIKQ</sequence>
<name>G2QE00_THET4</name>
<dbReference type="PANTHER" id="PTHR11552:SF138">
    <property type="entry name" value="DEHYDROGENASE PKFF-RELATED"/>
    <property type="match status" value="1"/>
</dbReference>
<protein>
    <recommendedName>
        <fullName evidence="7">Glucose-methanol-choline oxidoreductase N-terminal domain-containing protein</fullName>
    </recommendedName>
</protein>
<dbReference type="Pfam" id="PF00732">
    <property type="entry name" value="GMC_oxred_N"/>
    <property type="match status" value="1"/>
</dbReference>
<evidence type="ECO:0000259" key="4">
    <source>
        <dbReference type="Pfam" id="PF05199"/>
    </source>
</evidence>
<dbReference type="Proteomes" id="UP000007322">
    <property type="component" value="Chromosome 3"/>
</dbReference>
<reference evidence="5 6" key="1">
    <citation type="journal article" date="2011" name="Nat. Biotechnol.">
        <title>Comparative genomic analysis of the thermophilic biomass-degrading fungi Myceliophthora thermophila and Thielavia terrestris.</title>
        <authorList>
            <person name="Berka R.M."/>
            <person name="Grigoriev I.V."/>
            <person name="Otillar R."/>
            <person name="Salamov A."/>
            <person name="Grimwood J."/>
            <person name="Reid I."/>
            <person name="Ishmael N."/>
            <person name="John T."/>
            <person name="Darmond C."/>
            <person name="Moisan M.-C."/>
            <person name="Henrissat B."/>
            <person name="Coutinho P.M."/>
            <person name="Lombard V."/>
            <person name="Natvig D.O."/>
            <person name="Lindquist E."/>
            <person name="Schmutz J."/>
            <person name="Lucas S."/>
            <person name="Harris P."/>
            <person name="Powlowski J."/>
            <person name="Bellemare A."/>
            <person name="Taylor D."/>
            <person name="Butler G."/>
            <person name="de Vries R.P."/>
            <person name="Allijn I.E."/>
            <person name="van den Brink J."/>
            <person name="Ushinsky S."/>
            <person name="Storms R."/>
            <person name="Powell A.J."/>
            <person name="Paulsen I.T."/>
            <person name="Elbourne L.D.H."/>
            <person name="Baker S.E."/>
            <person name="Magnuson J."/>
            <person name="LaBoissiere S."/>
            <person name="Clutterbuck A.J."/>
            <person name="Martinez D."/>
            <person name="Wogulis M."/>
            <person name="de Leon A.L."/>
            <person name="Rey M.W."/>
            <person name="Tsang A."/>
        </authorList>
    </citation>
    <scope>NUCLEOTIDE SEQUENCE [LARGE SCALE GENOMIC DNA]</scope>
    <source>
        <strain evidence="6">ATCC 42464 / BCRC 31852 / DSM 1799</strain>
    </source>
</reference>
<proteinExistence type="inferred from homology"/>
<dbReference type="GeneID" id="11509844"/>
<dbReference type="InParanoid" id="G2QE00"/>
<dbReference type="OrthoDB" id="269227at2759"/>
<feature type="domain" description="Glucose-methanol-choline oxidoreductase N-terminal" evidence="3">
    <location>
        <begin position="36"/>
        <end position="197"/>
    </location>
</feature>
<keyword evidence="6" id="KW-1185">Reference proteome</keyword>
<evidence type="ECO:0000256" key="1">
    <source>
        <dbReference type="ARBA" id="ARBA00010790"/>
    </source>
</evidence>
<dbReference type="STRING" id="573729.G2QE00"/>
<dbReference type="eggNOG" id="KOG1238">
    <property type="taxonomic scope" value="Eukaryota"/>
</dbReference>
<gene>
    <name evidence="5" type="ORF">MYCTH_2110729</name>
</gene>
<dbReference type="PANTHER" id="PTHR11552">
    <property type="entry name" value="GLUCOSE-METHANOL-CHOLINE GMC OXIDOREDUCTASE"/>
    <property type="match status" value="1"/>
</dbReference>
<evidence type="ECO:0000259" key="3">
    <source>
        <dbReference type="Pfam" id="PF00732"/>
    </source>
</evidence>
<dbReference type="HOGENOM" id="CLU_002865_0_3_1"/>
<dbReference type="RefSeq" id="XP_003663654.1">
    <property type="nucleotide sequence ID" value="XM_003663606.1"/>
</dbReference>
<dbReference type="KEGG" id="mtm:MYCTH_2110729"/>
<feature type="domain" description="Glucose-methanol-choline oxidoreductase C-terminal" evidence="4">
    <location>
        <begin position="273"/>
        <end position="358"/>
    </location>
</feature>
<dbReference type="GO" id="GO:0016614">
    <property type="term" value="F:oxidoreductase activity, acting on CH-OH group of donors"/>
    <property type="evidence" value="ECO:0007669"/>
    <property type="project" value="InterPro"/>
</dbReference>
<keyword evidence="2" id="KW-0325">Glycoprotein</keyword>
<dbReference type="Gene3D" id="3.50.50.60">
    <property type="entry name" value="FAD/NAD(P)-binding domain"/>
    <property type="match status" value="2"/>
</dbReference>
<dbReference type="Gene3D" id="3.30.560.10">
    <property type="entry name" value="Glucose Oxidase, domain 3"/>
    <property type="match status" value="2"/>
</dbReference>
<comment type="similarity">
    <text evidence="1">Belongs to the GMC oxidoreductase family.</text>
</comment>
<dbReference type="VEuPathDB" id="FungiDB:MYCTH_2110729"/>
<evidence type="ECO:0008006" key="7">
    <source>
        <dbReference type="Google" id="ProtNLM"/>
    </source>
</evidence>
<dbReference type="SUPFAM" id="SSF54373">
    <property type="entry name" value="FAD-linked reductases, C-terminal domain"/>
    <property type="match status" value="1"/>
</dbReference>
<dbReference type="InterPro" id="IPR012132">
    <property type="entry name" value="GMC_OxRdtase"/>
</dbReference>
<dbReference type="InterPro" id="IPR007867">
    <property type="entry name" value="GMC_OxRtase_C"/>
</dbReference>
<dbReference type="InterPro" id="IPR036188">
    <property type="entry name" value="FAD/NAD-bd_sf"/>
</dbReference>
<dbReference type="AlphaFoldDB" id="G2QE00"/>
<evidence type="ECO:0000313" key="5">
    <source>
        <dbReference type="EMBL" id="AEO58409.1"/>
    </source>
</evidence>
<organism evidence="5 6">
    <name type="scientific">Thermothelomyces thermophilus (strain ATCC 42464 / BCRC 31852 / DSM 1799)</name>
    <name type="common">Sporotrichum thermophile</name>
    <dbReference type="NCBI Taxonomy" id="573729"/>
    <lineage>
        <taxon>Eukaryota</taxon>
        <taxon>Fungi</taxon>
        <taxon>Dikarya</taxon>
        <taxon>Ascomycota</taxon>
        <taxon>Pezizomycotina</taxon>
        <taxon>Sordariomycetes</taxon>
        <taxon>Sordariomycetidae</taxon>
        <taxon>Sordariales</taxon>
        <taxon>Chaetomiaceae</taxon>
        <taxon>Thermothelomyces</taxon>
    </lineage>
</organism>
<dbReference type="GO" id="GO:0050660">
    <property type="term" value="F:flavin adenine dinucleotide binding"/>
    <property type="evidence" value="ECO:0007669"/>
    <property type="project" value="InterPro"/>
</dbReference>
<dbReference type="InterPro" id="IPR000172">
    <property type="entry name" value="GMC_OxRdtase_N"/>
</dbReference>
<evidence type="ECO:0000313" key="6">
    <source>
        <dbReference type="Proteomes" id="UP000007322"/>
    </source>
</evidence>
<dbReference type="GO" id="GO:0044550">
    <property type="term" value="P:secondary metabolite biosynthetic process"/>
    <property type="evidence" value="ECO:0007669"/>
    <property type="project" value="TreeGrafter"/>
</dbReference>
<dbReference type="SUPFAM" id="SSF51905">
    <property type="entry name" value="FAD/NAD(P)-binding domain"/>
    <property type="match status" value="1"/>
</dbReference>